<dbReference type="SMART" id="SM00304">
    <property type="entry name" value="HAMP"/>
    <property type="match status" value="1"/>
</dbReference>
<comment type="subcellular location">
    <subcellularLocation>
        <location evidence="2">Membrane</location>
    </subcellularLocation>
</comment>
<dbReference type="SMART" id="SM00387">
    <property type="entry name" value="HATPase_c"/>
    <property type="match status" value="1"/>
</dbReference>
<dbReference type="PANTHER" id="PTHR45436">
    <property type="entry name" value="SENSOR HISTIDINE KINASE YKOH"/>
    <property type="match status" value="1"/>
</dbReference>
<dbReference type="Gene3D" id="3.30.565.10">
    <property type="entry name" value="Histidine kinase-like ATPase, C-terminal domain"/>
    <property type="match status" value="1"/>
</dbReference>
<feature type="domain" description="HAMP" evidence="13">
    <location>
        <begin position="194"/>
        <end position="248"/>
    </location>
</feature>
<dbReference type="SUPFAM" id="SSF47384">
    <property type="entry name" value="Homodimeric domain of signal transducing histidine kinase"/>
    <property type="match status" value="1"/>
</dbReference>
<comment type="caution">
    <text evidence="14">The sequence shown here is derived from an EMBL/GenBank/DDBJ whole genome shotgun (WGS) entry which is preliminary data.</text>
</comment>
<protein>
    <recommendedName>
        <fullName evidence="3">histidine kinase</fullName>
        <ecNumber evidence="3">2.7.13.3</ecNumber>
    </recommendedName>
</protein>
<dbReference type="PRINTS" id="PR00344">
    <property type="entry name" value="BCTRLSENSOR"/>
</dbReference>
<accession>A0A9D1JHW9</accession>
<dbReference type="GO" id="GO:0000155">
    <property type="term" value="F:phosphorelay sensor kinase activity"/>
    <property type="evidence" value="ECO:0007669"/>
    <property type="project" value="InterPro"/>
</dbReference>
<dbReference type="InterPro" id="IPR036890">
    <property type="entry name" value="HATPase_C_sf"/>
</dbReference>
<dbReference type="InterPro" id="IPR036097">
    <property type="entry name" value="HisK_dim/P_sf"/>
</dbReference>
<dbReference type="CDD" id="cd00075">
    <property type="entry name" value="HATPase"/>
    <property type="match status" value="1"/>
</dbReference>
<dbReference type="InterPro" id="IPR003594">
    <property type="entry name" value="HATPase_dom"/>
</dbReference>
<dbReference type="Proteomes" id="UP000823982">
    <property type="component" value="Unassembled WGS sequence"/>
</dbReference>
<dbReference type="Pfam" id="PF00512">
    <property type="entry name" value="HisKA"/>
    <property type="match status" value="1"/>
</dbReference>
<feature type="transmembrane region" description="Helical" evidence="11">
    <location>
        <begin position="173"/>
        <end position="193"/>
    </location>
</feature>
<evidence type="ECO:0000256" key="11">
    <source>
        <dbReference type="SAM" id="Phobius"/>
    </source>
</evidence>
<dbReference type="CDD" id="cd06225">
    <property type="entry name" value="HAMP"/>
    <property type="match status" value="1"/>
</dbReference>
<dbReference type="Gene3D" id="6.10.340.10">
    <property type="match status" value="1"/>
</dbReference>
<evidence type="ECO:0000256" key="6">
    <source>
        <dbReference type="ARBA" id="ARBA00022692"/>
    </source>
</evidence>
<reference evidence="14" key="2">
    <citation type="journal article" date="2021" name="PeerJ">
        <title>Extensive microbial diversity within the chicken gut microbiome revealed by metagenomics and culture.</title>
        <authorList>
            <person name="Gilroy R."/>
            <person name="Ravi A."/>
            <person name="Getino M."/>
            <person name="Pursley I."/>
            <person name="Horton D.L."/>
            <person name="Alikhan N.F."/>
            <person name="Baker D."/>
            <person name="Gharbi K."/>
            <person name="Hall N."/>
            <person name="Watson M."/>
            <person name="Adriaenssens E.M."/>
            <person name="Foster-Nyarko E."/>
            <person name="Jarju S."/>
            <person name="Secka A."/>
            <person name="Antonio M."/>
            <person name="Oren A."/>
            <person name="Chaudhuri R.R."/>
            <person name="La Ragione R."/>
            <person name="Hildebrand F."/>
            <person name="Pallen M.J."/>
        </authorList>
    </citation>
    <scope>NUCLEOTIDE SEQUENCE</scope>
    <source>
        <strain evidence="14">CHK157-1446</strain>
    </source>
</reference>
<evidence type="ECO:0000256" key="5">
    <source>
        <dbReference type="ARBA" id="ARBA00022679"/>
    </source>
</evidence>
<dbReference type="SUPFAM" id="SSF158472">
    <property type="entry name" value="HAMP domain-like"/>
    <property type="match status" value="1"/>
</dbReference>
<dbReference type="CDD" id="cd00082">
    <property type="entry name" value="HisKA"/>
    <property type="match status" value="1"/>
</dbReference>
<dbReference type="Pfam" id="PF02518">
    <property type="entry name" value="HATPase_c"/>
    <property type="match status" value="1"/>
</dbReference>
<evidence type="ECO:0000256" key="9">
    <source>
        <dbReference type="ARBA" id="ARBA00023012"/>
    </source>
</evidence>
<keyword evidence="5" id="KW-0808">Transferase</keyword>
<dbReference type="EC" id="2.7.13.3" evidence="3"/>
<name>A0A9D1JHW9_9FIRM</name>
<evidence type="ECO:0000256" key="2">
    <source>
        <dbReference type="ARBA" id="ARBA00004370"/>
    </source>
</evidence>
<evidence type="ECO:0000256" key="4">
    <source>
        <dbReference type="ARBA" id="ARBA00022553"/>
    </source>
</evidence>
<feature type="transmembrane region" description="Helical" evidence="11">
    <location>
        <begin position="12"/>
        <end position="32"/>
    </location>
</feature>
<dbReference type="SMART" id="SM00388">
    <property type="entry name" value="HisKA"/>
    <property type="match status" value="1"/>
</dbReference>
<comment type="catalytic activity">
    <reaction evidence="1">
        <text>ATP + protein L-histidine = ADP + protein N-phospho-L-histidine.</text>
        <dbReference type="EC" id="2.7.13.3"/>
    </reaction>
</comment>
<dbReference type="AlphaFoldDB" id="A0A9D1JHW9"/>
<dbReference type="InterPro" id="IPR004358">
    <property type="entry name" value="Sig_transdc_His_kin-like_C"/>
</dbReference>
<evidence type="ECO:0000313" key="14">
    <source>
        <dbReference type="EMBL" id="HIS24766.1"/>
    </source>
</evidence>
<sequence>MKNLSIRLKITLWFAVALFVIVAITYVVILTVSNQVIQKTIRDTLLHTVEDNVDEVEFYTDISQVDIANSVDHFIMYNSGYLEVDDDFLDEVNDVYTALYLSDGTLMYGENPLAVALADLEFSDSEIRERTVNGELYYILDRHLTQKGLEDLWLRGVVSEHQGEVQMHEISTLSLIILPIILIAAVLGGYFIAKRMLRPIKQITNAAENISRGGDLKKRIELDSGKDELHRLADSFNNMIARLDESFEAERQFTSDVSHELRTPMSVIMAQCEYTLDEERTPQEYERALRLIRRQGRKMTKLINDMLDFVRLERRGTNYQIEKLNLSALVNSVCEDMSLIRERGISLEHEVEDEIWVDGNPALLSRLLSNLISNAYRYGKDDGHIKVRLKKSQDEVTLSVSDDGIGISREDKEKIFRRFYQADSSRTGSGTGLGLSMVKEIASFHGGSMSVESEPGKGSEFTFHLPVKE</sequence>
<dbReference type="FunFam" id="1.10.287.130:FF:000001">
    <property type="entry name" value="Two-component sensor histidine kinase"/>
    <property type="match status" value="1"/>
</dbReference>
<evidence type="ECO:0000259" key="13">
    <source>
        <dbReference type="PROSITE" id="PS50885"/>
    </source>
</evidence>
<evidence type="ECO:0000256" key="7">
    <source>
        <dbReference type="ARBA" id="ARBA00022777"/>
    </source>
</evidence>
<evidence type="ECO:0000256" key="1">
    <source>
        <dbReference type="ARBA" id="ARBA00000085"/>
    </source>
</evidence>
<evidence type="ECO:0000256" key="8">
    <source>
        <dbReference type="ARBA" id="ARBA00022989"/>
    </source>
</evidence>
<dbReference type="PROSITE" id="PS50885">
    <property type="entry name" value="HAMP"/>
    <property type="match status" value="1"/>
</dbReference>
<evidence type="ECO:0000256" key="10">
    <source>
        <dbReference type="ARBA" id="ARBA00023136"/>
    </source>
</evidence>
<reference evidence="14" key="1">
    <citation type="submission" date="2020-10" db="EMBL/GenBank/DDBJ databases">
        <authorList>
            <person name="Gilroy R."/>
        </authorList>
    </citation>
    <scope>NUCLEOTIDE SEQUENCE</scope>
    <source>
        <strain evidence="14">CHK157-1446</strain>
    </source>
</reference>
<evidence type="ECO:0000259" key="12">
    <source>
        <dbReference type="PROSITE" id="PS50109"/>
    </source>
</evidence>
<keyword evidence="9" id="KW-0902">Two-component regulatory system</keyword>
<keyword evidence="6 11" id="KW-0812">Transmembrane</keyword>
<keyword evidence="4" id="KW-0597">Phosphoprotein</keyword>
<keyword evidence="8 11" id="KW-1133">Transmembrane helix</keyword>
<dbReference type="PANTHER" id="PTHR45436:SF5">
    <property type="entry name" value="SENSOR HISTIDINE KINASE TRCS"/>
    <property type="match status" value="1"/>
</dbReference>
<proteinExistence type="predicted"/>
<keyword evidence="10 11" id="KW-0472">Membrane</keyword>
<evidence type="ECO:0000256" key="3">
    <source>
        <dbReference type="ARBA" id="ARBA00012438"/>
    </source>
</evidence>
<dbReference type="InterPro" id="IPR003661">
    <property type="entry name" value="HisK_dim/P_dom"/>
</dbReference>
<dbReference type="Gene3D" id="1.10.287.130">
    <property type="match status" value="1"/>
</dbReference>
<dbReference type="FunFam" id="3.30.565.10:FF:000006">
    <property type="entry name" value="Sensor histidine kinase WalK"/>
    <property type="match status" value="1"/>
</dbReference>
<evidence type="ECO:0000313" key="15">
    <source>
        <dbReference type="Proteomes" id="UP000823982"/>
    </source>
</evidence>
<dbReference type="PROSITE" id="PS50109">
    <property type="entry name" value="HIS_KIN"/>
    <property type="match status" value="1"/>
</dbReference>
<organism evidence="14 15">
    <name type="scientific">Candidatus Faeciplasma gallinarum</name>
    <dbReference type="NCBI Taxonomy" id="2840799"/>
    <lineage>
        <taxon>Bacteria</taxon>
        <taxon>Bacillati</taxon>
        <taxon>Bacillota</taxon>
        <taxon>Clostridia</taxon>
        <taxon>Eubacteriales</taxon>
        <taxon>Oscillospiraceae</taxon>
        <taxon>Oscillospiraceae incertae sedis</taxon>
        <taxon>Candidatus Faeciplasma</taxon>
    </lineage>
</organism>
<keyword evidence="7 14" id="KW-0418">Kinase</keyword>
<dbReference type="SUPFAM" id="SSF55874">
    <property type="entry name" value="ATPase domain of HSP90 chaperone/DNA topoisomerase II/histidine kinase"/>
    <property type="match status" value="1"/>
</dbReference>
<dbReference type="InterPro" id="IPR003660">
    <property type="entry name" value="HAMP_dom"/>
</dbReference>
<dbReference type="EMBL" id="DVIR01000047">
    <property type="protein sequence ID" value="HIS24766.1"/>
    <property type="molecule type" value="Genomic_DNA"/>
</dbReference>
<dbReference type="InterPro" id="IPR050428">
    <property type="entry name" value="TCS_sensor_his_kinase"/>
</dbReference>
<gene>
    <name evidence="14" type="ORF">IAD01_05115</name>
</gene>
<dbReference type="GO" id="GO:0005886">
    <property type="term" value="C:plasma membrane"/>
    <property type="evidence" value="ECO:0007669"/>
    <property type="project" value="TreeGrafter"/>
</dbReference>
<feature type="domain" description="Histidine kinase" evidence="12">
    <location>
        <begin position="256"/>
        <end position="469"/>
    </location>
</feature>
<dbReference type="InterPro" id="IPR005467">
    <property type="entry name" value="His_kinase_dom"/>
</dbReference>
<dbReference type="Pfam" id="PF00672">
    <property type="entry name" value="HAMP"/>
    <property type="match status" value="1"/>
</dbReference>